<feature type="domain" description="Swiss Army Knife 2H phosphoesterase" evidence="2">
    <location>
        <begin position="126"/>
        <end position="216"/>
    </location>
</feature>
<protein>
    <recommendedName>
        <fullName evidence="2">Swiss Army Knife 2H phosphoesterase domain-containing protein</fullName>
    </recommendedName>
</protein>
<name>A0ABQ6H842_9GAMM</name>
<organism evidence="3 4">
    <name type="scientific">Thalassotalea eurytherma</name>
    <dbReference type="NCBI Taxonomy" id="1144278"/>
    <lineage>
        <taxon>Bacteria</taxon>
        <taxon>Pseudomonadati</taxon>
        <taxon>Pseudomonadota</taxon>
        <taxon>Gammaproteobacteria</taxon>
        <taxon>Alteromonadales</taxon>
        <taxon>Colwelliaceae</taxon>
        <taxon>Thalassotalea</taxon>
    </lineage>
</organism>
<keyword evidence="1" id="KW-0732">Signal</keyword>
<evidence type="ECO:0000256" key="1">
    <source>
        <dbReference type="SAM" id="SignalP"/>
    </source>
</evidence>
<sequence length="227" mass="25334">MKDSSSFKRHLAQVSRVGLLFISLFCAGNVYAQQESQANKTTTNAAVANTIKTADESSPLARALKGNKEKVTSISGDKAIGHWLTIKPVELKDNSGLVYLGGRISKAQIDVYLNKMKTTIGDDFATFRQNQAARDHHTFHVTLINPYEYQHIDKQQVDLNKGLAVELLGVGTVSNETDTAYYVVVNSSDGQYFRQQLKLSKKDFHITLGFNKSDVYDRKKDRSTLIK</sequence>
<keyword evidence="4" id="KW-1185">Reference proteome</keyword>
<reference evidence="3 4" key="1">
    <citation type="submission" date="2023-03" db="EMBL/GenBank/DDBJ databases">
        <title>Draft genome sequence of Thalassotalea eurytherma JCM 18482T.</title>
        <authorList>
            <person name="Sawabe T."/>
        </authorList>
    </citation>
    <scope>NUCLEOTIDE SEQUENCE [LARGE SCALE GENOMIC DNA]</scope>
    <source>
        <strain evidence="3 4">JCM 18482</strain>
    </source>
</reference>
<evidence type="ECO:0000313" key="4">
    <source>
        <dbReference type="Proteomes" id="UP001157133"/>
    </source>
</evidence>
<feature type="signal peptide" evidence="1">
    <location>
        <begin position="1"/>
        <end position="32"/>
    </location>
</feature>
<feature type="chain" id="PRO_5045357076" description="Swiss Army Knife 2H phosphoesterase domain-containing protein" evidence="1">
    <location>
        <begin position="33"/>
        <end position="227"/>
    </location>
</feature>
<proteinExistence type="predicted"/>
<dbReference type="EMBL" id="BSSU01000010">
    <property type="protein sequence ID" value="GLX82611.1"/>
    <property type="molecule type" value="Genomic_DNA"/>
</dbReference>
<evidence type="ECO:0000259" key="2">
    <source>
        <dbReference type="Pfam" id="PF22547"/>
    </source>
</evidence>
<dbReference type="Pfam" id="PF22547">
    <property type="entry name" value="2H-SAK"/>
    <property type="match status" value="1"/>
</dbReference>
<dbReference type="InterPro" id="IPR054498">
    <property type="entry name" value="2H-SAK"/>
</dbReference>
<comment type="caution">
    <text evidence="3">The sequence shown here is derived from an EMBL/GenBank/DDBJ whole genome shotgun (WGS) entry which is preliminary data.</text>
</comment>
<gene>
    <name evidence="3" type="ORF">theurythT_20630</name>
</gene>
<accession>A0ABQ6H842</accession>
<dbReference type="Proteomes" id="UP001157133">
    <property type="component" value="Unassembled WGS sequence"/>
</dbReference>
<evidence type="ECO:0000313" key="3">
    <source>
        <dbReference type="EMBL" id="GLX82611.1"/>
    </source>
</evidence>